<evidence type="ECO:0000256" key="11">
    <source>
        <dbReference type="ARBA" id="ARBA00023172"/>
    </source>
</evidence>
<evidence type="ECO:0000256" key="16">
    <source>
        <dbReference type="ARBA" id="ARBA00031953"/>
    </source>
</evidence>
<evidence type="ECO:0000256" key="7">
    <source>
        <dbReference type="ARBA" id="ARBA00022759"/>
    </source>
</evidence>
<dbReference type="GO" id="GO:0006281">
    <property type="term" value="P:DNA repair"/>
    <property type="evidence" value="ECO:0007669"/>
    <property type="project" value="UniProtKB-KW"/>
</dbReference>
<evidence type="ECO:0000256" key="2">
    <source>
        <dbReference type="ARBA" id="ARBA00008865"/>
    </source>
</evidence>
<dbReference type="GO" id="GO:0000287">
    <property type="term" value="F:magnesium ion binding"/>
    <property type="evidence" value="ECO:0007669"/>
    <property type="project" value="InterPro"/>
</dbReference>
<keyword evidence="12" id="KW-0234">DNA repair</keyword>
<evidence type="ECO:0000313" key="17">
    <source>
        <dbReference type="EMBL" id="CAB5214172.1"/>
    </source>
</evidence>
<sequence length="121" mass="13798">MLVLNLPLPPSVNHYWGQSGHRRYVSKAGVEFKEQVSDYVAEYSVPKLGTARLQMQVTLYPRDRRKQDIDNRIKALWDALADAGVFDNDEQIDVLIIHRGEIKKGGGCLVYLEILEDNKEA</sequence>
<evidence type="ECO:0000256" key="15">
    <source>
        <dbReference type="ARBA" id="ARBA00030920"/>
    </source>
</evidence>
<dbReference type="Pfam" id="PF05866">
    <property type="entry name" value="RusA"/>
    <property type="match status" value="1"/>
</dbReference>
<evidence type="ECO:0000256" key="12">
    <source>
        <dbReference type="ARBA" id="ARBA00023204"/>
    </source>
</evidence>
<dbReference type="GO" id="GO:0008821">
    <property type="term" value="F:crossover junction DNA endonuclease activity"/>
    <property type="evidence" value="ECO:0007669"/>
    <property type="project" value="UniProtKB-EC"/>
</dbReference>
<evidence type="ECO:0000256" key="4">
    <source>
        <dbReference type="ARBA" id="ARBA00014885"/>
    </source>
</evidence>
<dbReference type="EC" id="3.1.21.10" evidence="14"/>
<accession>A0A6J7WFT6</accession>
<protein>
    <recommendedName>
        <fullName evidence="4">Crossover junction endodeoxyribonuclease RusA</fullName>
        <ecNumber evidence="14">3.1.21.10</ecNumber>
    </recommendedName>
    <alternativeName>
        <fullName evidence="15">Holliday junction nuclease RusA</fullName>
    </alternativeName>
    <alternativeName>
        <fullName evidence="16">Holliday junction resolvase</fullName>
    </alternativeName>
</protein>
<evidence type="ECO:0000256" key="1">
    <source>
        <dbReference type="ARBA" id="ARBA00001946"/>
    </source>
</evidence>
<dbReference type="InterPro" id="IPR036614">
    <property type="entry name" value="RusA-like_sf"/>
</dbReference>
<dbReference type="EMBL" id="LR798240">
    <property type="protein sequence ID" value="CAB5214172.1"/>
    <property type="molecule type" value="Genomic_DNA"/>
</dbReference>
<evidence type="ECO:0000256" key="10">
    <source>
        <dbReference type="ARBA" id="ARBA00022842"/>
    </source>
</evidence>
<comment type="subunit">
    <text evidence="3">Homodimer.</text>
</comment>
<proteinExistence type="inferred from homology"/>
<dbReference type="InterPro" id="IPR008822">
    <property type="entry name" value="Endonuclease_RusA-like"/>
</dbReference>
<keyword evidence="5" id="KW-0540">Nuclease</keyword>
<dbReference type="SUPFAM" id="SSF103084">
    <property type="entry name" value="Holliday junction resolvase RusA"/>
    <property type="match status" value="1"/>
</dbReference>
<evidence type="ECO:0000256" key="14">
    <source>
        <dbReference type="ARBA" id="ARBA00029488"/>
    </source>
</evidence>
<dbReference type="PIRSF" id="PIRSF001007">
    <property type="entry name" value="RusA"/>
    <property type="match status" value="1"/>
</dbReference>
<gene>
    <name evidence="17" type="ORF">UFOVP193_31</name>
</gene>
<comment type="cofactor">
    <cofactor evidence="1">
        <name>Mg(2+)</name>
        <dbReference type="ChEBI" id="CHEBI:18420"/>
    </cofactor>
</comment>
<dbReference type="GO" id="GO:0006310">
    <property type="term" value="P:DNA recombination"/>
    <property type="evidence" value="ECO:0007669"/>
    <property type="project" value="UniProtKB-KW"/>
</dbReference>
<dbReference type="InterPro" id="IPR016281">
    <property type="entry name" value="Endonuclease_RusA"/>
</dbReference>
<reference evidence="17" key="1">
    <citation type="submission" date="2020-05" db="EMBL/GenBank/DDBJ databases">
        <authorList>
            <person name="Chiriac C."/>
            <person name="Salcher M."/>
            <person name="Ghai R."/>
            <person name="Kavagutti S V."/>
        </authorList>
    </citation>
    <scope>NUCLEOTIDE SEQUENCE</scope>
</reference>
<keyword evidence="8" id="KW-0227">DNA damage</keyword>
<evidence type="ECO:0000256" key="8">
    <source>
        <dbReference type="ARBA" id="ARBA00022763"/>
    </source>
</evidence>
<comment type="similarity">
    <text evidence="2">Belongs to the RusA family.</text>
</comment>
<evidence type="ECO:0000256" key="13">
    <source>
        <dbReference type="ARBA" id="ARBA00029354"/>
    </source>
</evidence>
<keyword evidence="6" id="KW-0479">Metal-binding</keyword>
<keyword evidence="7" id="KW-0255">Endonuclease</keyword>
<keyword evidence="9" id="KW-0378">Hydrolase</keyword>
<dbReference type="Gene3D" id="3.30.1330.70">
    <property type="entry name" value="Holliday junction resolvase RusA"/>
    <property type="match status" value="1"/>
</dbReference>
<evidence type="ECO:0000256" key="5">
    <source>
        <dbReference type="ARBA" id="ARBA00022722"/>
    </source>
</evidence>
<organism evidence="17">
    <name type="scientific">uncultured Caudovirales phage</name>
    <dbReference type="NCBI Taxonomy" id="2100421"/>
    <lineage>
        <taxon>Viruses</taxon>
        <taxon>Duplodnaviria</taxon>
        <taxon>Heunggongvirae</taxon>
        <taxon>Uroviricota</taxon>
        <taxon>Caudoviricetes</taxon>
        <taxon>Peduoviridae</taxon>
        <taxon>Maltschvirus</taxon>
        <taxon>Maltschvirus maltsch</taxon>
    </lineage>
</organism>
<comment type="catalytic activity">
    <reaction evidence="13">
        <text>Endonucleolytic cleavage at a junction such as a reciprocal single-stranded crossover between two homologous DNA duplexes (Holliday junction).</text>
        <dbReference type="EC" id="3.1.21.10"/>
    </reaction>
</comment>
<keyword evidence="10" id="KW-0460">Magnesium</keyword>
<evidence type="ECO:0000256" key="6">
    <source>
        <dbReference type="ARBA" id="ARBA00022723"/>
    </source>
</evidence>
<keyword evidence="11" id="KW-0233">DNA recombination</keyword>
<name>A0A6J7WFT6_9CAUD</name>
<evidence type="ECO:0000256" key="3">
    <source>
        <dbReference type="ARBA" id="ARBA00011738"/>
    </source>
</evidence>
<evidence type="ECO:0000256" key="9">
    <source>
        <dbReference type="ARBA" id="ARBA00022801"/>
    </source>
</evidence>